<dbReference type="InterPro" id="IPR036869">
    <property type="entry name" value="J_dom_sf"/>
</dbReference>
<organism evidence="7 8">
    <name type="scientific">Geobacter hydrogenophilus</name>
    <dbReference type="NCBI Taxonomy" id="40983"/>
    <lineage>
        <taxon>Bacteria</taxon>
        <taxon>Pseudomonadati</taxon>
        <taxon>Thermodesulfobacteriota</taxon>
        <taxon>Desulfuromonadia</taxon>
        <taxon>Geobacterales</taxon>
        <taxon>Geobacteraceae</taxon>
        <taxon>Geobacter</taxon>
    </lineage>
</organism>
<keyword evidence="3" id="KW-0863">Zinc-finger</keyword>
<keyword evidence="8" id="KW-1185">Reference proteome</keyword>
<dbReference type="FunFam" id="2.60.260.20:FF:000005">
    <property type="entry name" value="Chaperone protein dnaJ 1, mitochondrial"/>
    <property type="match status" value="1"/>
</dbReference>
<gene>
    <name evidence="7" type="ORF">GHYDROH2_15070</name>
</gene>
<dbReference type="SUPFAM" id="SSF49493">
    <property type="entry name" value="HSP40/DnaJ peptide-binding domain"/>
    <property type="match status" value="2"/>
</dbReference>
<evidence type="ECO:0000256" key="3">
    <source>
        <dbReference type="ARBA" id="ARBA00022771"/>
    </source>
</evidence>
<dbReference type="InterPro" id="IPR001623">
    <property type="entry name" value="DnaJ_domain"/>
</dbReference>
<keyword evidence="2" id="KW-0677">Repeat</keyword>
<dbReference type="SUPFAM" id="SSF46565">
    <property type="entry name" value="Chaperone J-domain"/>
    <property type="match status" value="1"/>
</dbReference>
<dbReference type="RefSeq" id="WP_214186235.1">
    <property type="nucleotide sequence ID" value="NZ_BSDS01000001.1"/>
</dbReference>
<dbReference type="InterPro" id="IPR018253">
    <property type="entry name" value="DnaJ_domain_CS"/>
</dbReference>
<evidence type="ECO:0000256" key="5">
    <source>
        <dbReference type="ARBA" id="ARBA00023186"/>
    </source>
</evidence>
<keyword evidence="4" id="KW-0862">Zinc</keyword>
<dbReference type="PRINTS" id="PR00625">
    <property type="entry name" value="JDOMAIN"/>
</dbReference>
<evidence type="ECO:0000313" key="7">
    <source>
        <dbReference type="EMBL" id="GLI38006.1"/>
    </source>
</evidence>
<dbReference type="GO" id="GO:0005737">
    <property type="term" value="C:cytoplasm"/>
    <property type="evidence" value="ECO:0007669"/>
    <property type="project" value="TreeGrafter"/>
</dbReference>
<dbReference type="Pfam" id="PF00226">
    <property type="entry name" value="DnaJ"/>
    <property type="match status" value="1"/>
</dbReference>
<evidence type="ECO:0000256" key="4">
    <source>
        <dbReference type="ARBA" id="ARBA00022833"/>
    </source>
</evidence>
<sequence length="298" mass="32604">MAHTDYYEVLGLKKGATEAEIKKAYRKLAVKYHPDKNPGDKGAEDKFKEINEAYAVLSDPQKRAQYDQFGSSGFHQRYSQEDIFRGFDVGDIFKDMGFGTDDIFSRIFGGAGGFRQGGFGFGGGRRRGEDFTMEVPVTFRESYDGGEKRVAFMRDGKREELAVKIPAGVEDGARLRVAGKGGFGHGGGPTGDLYLIIKVGTDPHFTREGDDIVVERKIRFTDALLGASLDVPTLEGTKRIKIPAGIQPGTKIRLKGLGFPRMGKSGKGDLFVRIGVTVPESLTPEQKALVEELRGKGL</sequence>
<keyword evidence="5" id="KW-0143">Chaperone</keyword>
<dbReference type="InterPro" id="IPR008971">
    <property type="entry name" value="HSP40/DnaJ_pept-bd"/>
</dbReference>
<dbReference type="SMART" id="SM00271">
    <property type="entry name" value="DnaJ"/>
    <property type="match status" value="1"/>
</dbReference>
<dbReference type="InterPro" id="IPR002939">
    <property type="entry name" value="DnaJ_C"/>
</dbReference>
<dbReference type="GO" id="GO:0051082">
    <property type="term" value="F:unfolded protein binding"/>
    <property type="evidence" value="ECO:0007669"/>
    <property type="project" value="InterPro"/>
</dbReference>
<comment type="caution">
    <text evidence="7">The sequence shown here is derived from an EMBL/GenBank/DDBJ whole genome shotgun (WGS) entry which is preliminary data.</text>
</comment>
<dbReference type="FunFam" id="1.10.287.110:FF:000034">
    <property type="entry name" value="Chaperone protein DnaJ"/>
    <property type="match status" value="1"/>
</dbReference>
<dbReference type="PROSITE" id="PS00636">
    <property type="entry name" value="DNAJ_1"/>
    <property type="match status" value="1"/>
</dbReference>
<dbReference type="GO" id="GO:0042026">
    <property type="term" value="P:protein refolding"/>
    <property type="evidence" value="ECO:0007669"/>
    <property type="project" value="TreeGrafter"/>
</dbReference>
<dbReference type="GO" id="GO:0008270">
    <property type="term" value="F:zinc ion binding"/>
    <property type="evidence" value="ECO:0007669"/>
    <property type="project" value="UniProtKB-KW"/>
</dbReference>
<dbReference type="PANTHER" id="PTHR43096">
    <property type="entry name" value="DNAJ HOMOLOG 1, MITOCHONDRIAL-RELATED"/>
    <property type="match status" value="1"/>
</dbReference>
<dbReference type="PANTHER" id="PTHR43096:SF52">
    <property type="entry name" value="DNAJ HOMOLOG 1, MITOCHONDRIAL-RELATED"/>
    <property type="match status" value="1"/>
</dbReference>
<name>A0A9W6G023_9BACT</name>
<dbReference type="PROSITE" id="PS50076">
    <property type="entry name" value="DNAJ_2"/>
    <property type="match status" value="1"/>
</dbReference>
<dbReference type="Proteomes" id="UP001144352">
    <property type="component" value="Unassembled WGS sequence"/>
</dbReference>
<keyword evidence="1" id="KW-0479">Metal-binding</keyword>
<reference evidence="7" key="1">
    <citation type="submission" date="2022-12" db="EMBL/GenBank/DDBJ databases">
        <title>Reference genome sequencing for broad-spectrum identification of bacterial and archaeal isolates by mass spectrometry.</title>
        <authorList>
            <person name="Sekiguchi Y."/>
            <person name="Tourlousse D.M."/>
        </authorList>
    </citation>
    <scope>NUCLEOTIDE SEQUENCE</scope>
    <source>
        <strain evidence="7">H2</strain>
    </source>
</reference>
<protein>
    <submittedName>
        <fullName evidence="7">Integrase</fullName>
    </submittedName>
</protein>
<dbReference type="CDD" id="cd10747">
    <property type="entry name" value="DnaJ_C"/>
    <property type="match status" value="1"/>
</dbReference>
<evidence type="ECO:0000256" key="1">
    <source>
        <dbReference type="ARBA" id="ARBA00022723"/>
    </source>
</evidence>
<dbReference type="Gene3D" id="2.60.260.20">
    <property type="entry name" value="Urease metallochaperone UreE, N-terminal domain"/>
    <property type="match status" value="2"/>
</dbReference>
<dbReference type="Pfam" id="PF01556">
    <property type="entry name" value="DnaJ_C"/>
    <property type="match status" value="1"/>
</dbReference>
<dbReference type="AlphaFoldDB" id="A0A9W6G023"/>
<feature type="domain" description="J" evidence="6">
    <location>
        <begin position="5"/>
        <end position="70"/>
    </location>
</feature>
<proteinExistence type="predicted"/>
<dbReference type="EMBL" id="BSDS01000001">
    <property type="protein sequence ID" value="GLI38006.1"/>
    <property type="molecule type" value="Genomic_DNA"/>
</dbReference>
<evidence type="ECO:0000256" key="2">
    <source>
        <dbReference type="ARBA" id="ARBA00022737"/>
    </source>
</evidence>
<accession>A0A9W6G023</accession>
<evidence type="ECO:0000313" key="8">
    <source>
        <dbReference type="Proteomes" id="UP001144352"/>
    </source>
</evidence>
<dbReference type="Gene3D" id="1.10.287.110">
    <property type="entry name" value="DnaJ domain"/>
    <property type="match status" value="1"/>
</dbReference>
<dbReference type="CDD" id="cd06257">
    <property type="entry name" value="DnaJ"/>
    <property type="match status" value="1"/>
</dbReference>
<evidence type="ECO:0000259" key="6">
    <source>
        <dbReference type="PROSITE" id="PS50076"/>
    </source>
</evidence>